<gene>
    <name evidence="3" type="ORF">CYMTET_11763</name>
</gene>
<dbReference type="InterPro" id="IPR052055">
    <property type="entry name" value="Hepadnavirus_pol/RT"/>
</dbReference>
<protein>
    <recommendedName>
        <fullName evidence="2">Reverse transcriptase domain-containing protein</fullName>
    </recommendedName>
</protein>
<comment type="caution">
    <text evidence="3">The sequence shown here is derived from an EMBL/GenBank/DDBJ whole genome shotgun (WGS) entry which is preliminary data.</text>
</comment>
<evidence type="ECO:0000313" key="4">
    <source>
        <dbReference type="Proteomes" id="UP001190700"/>
    </source>
</evidence>
<dbReference type="EMBL" id="LGRX02004418">
    <property type="protein sequence ID" value="KAK3280393.1"/>
    <property type="molecule type" value="Genomic_DNA"/>
</dbReference>
<dbReference type="PANTHER" id="PTHR33050">
    <property type="entry name" value="REVERSE TRANSCRIPTASE DOMAIN-CONTAINING PROTEIN"/>
    <property type="match status" value="1"/>
</dbReference>
<dbReference type="InterPro" id="IPR043128">
    <property type="entry name" value="Rev_trsase/Diguanyl_cyclase"/>
</dbReference>
<keyword evidence="4" id="KW-1185">Reference proteome</keyword>
<evidence type="ECO:0000259" key="2">
    <source>
        <dbReference type="PROSITE" id="PS50878"/>
    </source>
</evidence>
<dbReference type="Proteomes" id="UP001190700">
    <property type="component" value="Unassembled WGS sequence"/>
</dbReference>
<dbReference type="Gene3D" id="3.30.70.270">
    <property type="match status" value="1"/>
</dbReference>
<dbReference type="Gene3D" id="3.10.10.10">
    <property type="entry name" value="HIV Type 1 Reverse Transcriptase, subunit A, domain 1"/>
    <property type="match status" value="1"/>
</dbReference>
<reference evidence="3 4" key="1">
    <citation type="journal article" date="2015" name="Genome Biol. Evol.">
        <title>Comparative Genomics of a Bacterivorous Green Alga Reveals Evolutionary Causalities and Consequences of Phago-Mixotrophic Mode of Nutrition.</title>
        <authorList>
            <person name="Burns J.A."/>
            <person name="Paasch A."/>
            <person name="Narechania A."/>
            <person name="Kim E."/>
        </authorList>
    </citation>
    <scope>NUCLEOTIDE SEQUENCE [LARGE SCALE GENOMIC DNA]</scope>
    <source>
        <strain evidence="3 4">PLY_AMNH</strain>
    </source>
</reference>
<evidence type="ECO:0000256" key="1">
    <source>
        <dbReference type="SAM" id="MobiDB-lite"/>
    </source>
</evidence>
<dbReference type="PANTHER" id="PTHR33050:SF7">
    <property type="entry name" value="RIBONUCLEASE H"/>
    <property type="match status" value="1"/>
</dbReference>
<feature type="domain" description="Reverse transcriptase" evidence="2">
    <location>
        <begin position="574"/>
        <end position="763"/>
    </location>
</feature>
<name>A0AAE0GLT9_9CHLO</name>
<evidence type="ECO:0000313" key="3">
    <source>
        <dbReference type="EMBL" id="KAK3280393.1"/>
    </source>
</evidence>
<feature type="region of interest" description="Disordered" evidence="1">
    <location>
        <begin position="136"/>
        <end position="156"/>
    </location>
</feature>
<organism evidence="3 4">
    <name type="scientific">Cymbomonas tetramitiformis</name>
    <dbReference type="NCBI Taxonomy" id="36881"/>
    <lineage>
        <taxon>Eukaryota</taxon>
        <taxon>Viridiplantae</taxon>
        <taxon>Chlorophyta</taxon>
        <taxon>Pyramimonadophyceae</taxon>
        <taxon>Pyramimonadales</taxon>
        <taxon>Pyramimonadaceae</taxon>
        <taxon>Cymbomonas</taxon>
    </lineage>
</organism>
<proteinExistence type="predicted"/>
<dbReference type="InterPro" id="IPR043502">
    <property type="entry name" value="DNA/RNA_pol_sf"/>
</dbReference>
<dbReference type="AlphaFoldDB" id="A0AAE0GLT9"/>
<dbReference type="SUPFAM" id="SSF56672">
    <property type="entry name" value="DNA/RNA polymerases"/>
    <property type="match status" value="1"/>
</dbReference>
<dbReference type="InterPro" id="IPR000477">
    <property type="entry name" value="RT_dom"/>
</dbReference>
<dbReference type="PROSITE" id="PS50878">
    <property type="entry name" value="RT_POL"/>
    <property type="match status" value="1"/>
</dbReference>
<accession>A0AAE0GLT9</accession>
<sequence>MRTLEAHAFDPLVYVLPELRAEECELDELPAGRKATVEHWRAFVHLLQAWVGEFQRFVKSQVPSFAISDVMVNSFFKKRKRVTFEGEEEEAKAAGGGRGLLPPLNATRRNHLATLGAGFRTVNEEQLARALRGELAPEDVARPPGAGSPLTSMPSRGPLARIDLLVSPVQRLQQEDEGRLKLKDGELTVVAKKKKKCKDFDEWERGFLRILCEAPADARDDLADFMAWSRTIAAEFSFYHFNEFYKHLVWQVQRSTTGILLDGYDRVWRVYKLQHGLQEKGAKTKAPRGRYLILMEARCRGAAEADCPKGCWWWQGQGQGRRGSWQSYAAGGAEEQLWGPGGGEGGSSGCAGPHGGGGCGAGVGATDSRGAVDAQVGCGPPDVGDGGGVPLVPPGEADVPGGWWEDLLADEFIPVWDVLGGPRRHDKAPMTWEIERRAPLPVTQLSPDTWASPSEPWRTRVSARWPELHADILLRATVEGMEACGTSEGERRCYEEECVWVGCAVPTLTRHAHIVAAAFREWHDVSFLVRCAACGAGWPSEEIAIDEPYRVPNYVGQEHMEVMREELTRESEAGHIFLAGWRLPLGVIALGMVEKVRKGKVKYRPVSDYSRPADVGVNAMIELEHDEFTTVKEAYGMLRPGYRMVKVDMEAAYGSVGIASQFWPHQGFEFDGVRWMDARAPFGNRALPGIFMRWTRAIMAWMRARGIPTVGYLDDFFCVLETREQAEEAMMLLVEFVTFLDFKVNNAKCEGPSQVLEFLGVLLDTSGEVCTASIDEERIVVVVKQAGALKAQAAREMVARRALESLLGLLAFCSHVVWGLSLYMRRGFNFLAATVGRRMVRLPHQVQEDLAVLEQVIFFVCARHNIRLQPVYINTKDNLLADLLSRLDMTQFLAEHKAFLRADIWRQDRDDWMVCPVRWAALDQDFGPFTVDSCVAVSRVHSYCYHNWSREEDARVQRFDGHNARGNLPFSIMVDIIRNFLRCKRRQQWGTAACFHVPMCDGDEDWELVKSLPDVFRVVRMWRQGTHLFTAPDRRGHGKTAWGPPEELVQELQREAERYRVEALAPETRRQEALSAAILVGFFGLFRKDNLTTGKAGAWNTRGALMRLMERTAGRPGNSALFVMEKVTGRRASVVPMTHDALVAGIKSLAERVGLDLSSYAGHSLWRGGATAAMRLDVNSIYIKMQGD</sequence>
<dbReference type="Pfam" id="PF00078">
    <property type="entry name" value="RVT_1"/>
    <property type="match status" value="1"/>
</dbReference>